<evidence type="ECO:0000313" key="2">
    <source>
        <dbReference type="Proteomes" id="UP000281549"/>
    </source>
</evidence>
<name>A0A4P9Y9J2_ROZAC</name>
<proteinExistence type="predicted"/>
<sequence>MRACFMMLRLCFDPCKTGRTKIWSATSGALTLSPQTIKNSNLSGGGGAGHHETGPDELMHTKMTQSTVSQYVADLRIRVLRVEACLGEDAKLPERETVTAFINGLPKFVRREVVLQ</sequence>
<organism evidence="1 2">
    <name type="scientific">Rozella allomycis (strain CSF55)</name>
    <dbReference type="NCBI Taxonomy" id="988480"/>
    <lineage>
        <taxon>Eukaryota</taxon>
        <taxon>Fungi</taxon>
        <taxon>Fungi incertae sedis</taxon>
        <taxon>Cryptomycota</taxon>
        <taxon>Cryptomycota incertae sedis</taxon>
        <taxon>Rozella</taxon>
    </lineage>
</organism>
<accession>A0A4P9Y9J2</accession>
<gene>
    <name evidence="1" type="ORF">ROZALSC1DRAFT_25978</name>
</gene>
<reference evidence="2" key="1">
    <citation type="journal article" date="2018" name="Nat. Microbiol.">
        <title>Leveraging single-cell genomics to expand the fungal tree of life.</title>
        <authorList>
            <person name="Ahrendt S.R."/>
            <person name="Quandt C.A."/>
            <person name="Ciobanu D."/>
            <person name="Clum A."/>
            <person name="Salamov A."/>
            <person name="Andreopoulos B."/>
            <person name="Cheng J.F."/>
            <person name="Woyke T."/>
            <person name="Pelin A."/>
            <person name="Henrissat B."/>
            <person name="Reynolds N.K."/>
            <person name="Benny G.L."/>
            <person name="Smith M.E."/>
            <person name="James T.Y."/>
            <person name="Grigoriev I.V."/>
        </authorList>
    </citation>
    <scope>NUCLEOTIDE SEQUENCE [LARGE SCALE GENOMIC DNA]</scope>
    <source>
        <strain evidence="2">CSF55</strain>
    </source>
</reference>
<dbReference type="Proteomes" id="UP000281549">
    <property type="component" value="Unassembled WGS sequence"/>
</dbReference>
<protein>
    <submittedName>
        <fullName evidence="1">Uncharacterized protein</fullName>
    </submittedName>
</protein>
<evidence type="ECO:0000313" key="1">
    <source>
        <dbReference type="EMBL" id="RKP15846.1"/>
    </source>
</evidence>
<dbReference type="AlphaFoldDB" id="A0A4P9Y9J2"/>
<dbReference type="EMBL" id="ML007531">
    <property type="protein sequence ID" value="RKP15846.1"/>
    <property type="molecule type" value="Genomic_DNA"/>
</dbReference>
<feature type="non-terminal residue" evidence="1">
    <location>
        <position position="116"/>
    </location>
</feature>